<evidence type="ECO:0000256" key="3">
    <source>
        <dbReference type="ARBA" id="ARBA00012759"/>
    </source>
</evidence>
<gene>
    <name evidence="9" type="ORF">DFP72DRAFT_834511</name>
</gene>
<dbReference type="PANTHER" id="PTHR24006:SF758">
    <property type="entry name" value="UBIQUITIN CARBOXYL-TERMINAL HYDROLASE 36"/>
    <property type="match status" value="1"/>
</dbReference>
<dbReference type="InterPro" id="IPR050164">
    <property type="entry name" value="Peptidase_C19"/>
</dbReference>
<dbReference type="EC" id="3.4.19.12" evidence="3"/>
<keyword evidence="7" id="KW-0788">Thiol protease</keyword>
<evidence type="ECO:0000313" key="9">
    <source>
        <dbReference type="EMBL" id="KAF6741271.1"/>
    </source>
</evidence>
<dbReference type="PROSITE" id="PS50235">
    <property type="entry name" value="USP_3"/>
    <property type="match status" value="1"/>
</dbReference>
<comment type="caution">
    <text evidence="9">The sequence shown here is derived from an EMBL/GenBank/DDBJ whole genome shotgun (WGS) entry which is preliminary data.</text>
</comment>
<feature type="domain" description="USP" evidence="8">
    <location>
        <begin position="13"/>
        <end position="309"/>
    </location>
</feature>
<dbReference type="GO" id="GO:0005634">
    <property type="term" value="C:nucleus"/>
    <property type="evidence" value="ECO:0007669"/>
    <property type="project" value="TreeGrafter"/>
</dbReference>
<sequence length="407" mass="45887">VDISWPSPYNIGSGLYNVGNTCYLNCVLQCLIHTPPLLRILDHHSAQICSKDGDFCLTCSLGLIAKRAHDNSGRPFIPTPVTTHIQRIAGHMEHGRQEDAHEFLRYVVEAFHRDLIFSNENDGPEKANWVNQIFGGRLRSRITCRGCGHNSEKMESNLDFSLEIDDISTIQDAFERFTSAEYLSGANQYQCESCMRLYNAKKQLLIQEAPVVLTVHLKRFSSQGHKLTHRVDFDEKLSLGPYMTDTQLRPSYRLHGVICHVQIDSNSGHYYAIVQSRDGRWFKMDDEFVHEADPPLNHRSAYVLFYLREDESVTATAGLRPRGMVGRLTGAQDGGIAFVGYGSTSRNADHNHITAFSETMRNIQGSKALPSVGQVEGVRLERRVINPYHSIYAFPAENGRLRPAHGL</sequence>
<dbReference type="GO" id="GO:0004843">
    <property type="term" value="F:cysteine-type deubiquitinase activity"/>
    <property type="evidence" value="ECO:0007669"/>
    <property type="project" value="UniProtKB-EC"/>
</dbReference>
<dbReference type="InterPro" id="IPR001394">
    <property type="entry name" value="Peptidase_C19_UCH"/>
</dbReference>
<keyword evidence="5" id="KW-0833">Ubl conjugation pathway</keyword>
<dbReference type="SUPFAM" id="SSF54001">
    <property type="entry name" value="Cysteine proteinases"/>
    <property type="match status" value="1"/>
</dbReference>
<dbReference type="GO" id="GO:0016579">
    <property type="term" value="P:protein deubiquitination"/>
    <property type="evidence" value="ECO:0007669"/>
    <property type="project" value="InterPro"/>
</dbReference>
<dbReference type="EMBL" id="JACGCI010000270">
    <property type="protein sequence ID" value="KAF6741271.1"/>
    <property type="molecule type" value="Genomic_DNA"/>
</dbReference>
<keyword evidence="10" id="KW-1185">Reference proteome</keyword>
<dbReference type="Pfam" id="PF00443">
    <property type="entry name" value="UCH"/>
    <property type="match status" value="1"/>
</dbReference>
<dbReference type="PANTHER" id="PTHR24006">
    <property type="entry name" value="UBIQUITIN CARBOXYL-TERMINAL HYDROLASE"/>
    <property type="match status" value="1"/>
</dbReference>
<evidence type="ECO:0000256" key="5">
    <source>
        <dbReference type="ARBA" id="ARBA00022786"/>
    </source>
</evidence>
<accession>A0A8H6H8M8</accession>
<evidence type="ECO:0000256" key="2">
    <source>
        <dbReference type="ARBA" id="ARBA00009085"/>
    </source>
</evidence>
<evidence type="ECO:0000256" key="4">
    <source>
        <dbReference type="ARBA" id="ARBA00022670"/>
    </source>
</evidence>
<evidence type="ECO:0000259" key="8">
    <source>
        <dbReference type="PROSITE" id="PS50235"/>
    </source>
</evidence>
<dbReference type="Proteomes" id="UP000521943">
    <property type="component" value="Unassembled WGS sequence"/>
</dbReference>
<dbReference type="InterPro" id="IPR028889">
    <property type="entry name" value="USP"/>
</dbReference>
<keyword evidence="6" id="KW-0378">Hydrolase</keyword>
<dbReference type="OrthoDB" id="420187at2759"/>
<evidence type="ECO:0000256" key="6">
    <source>
        <dbReference type="ARBA" id="ARBA00022801"/>
    </source>
</evidence>
<protein>
    <recommendedName>
        <fullName evidence="3">ubiquitinyl hydrolase 1</fullName>
        <ecNumber evidence="3">3.4.19.12</ecNumber>
    </recommendedName>
</protein>
<dbReference type="GO" id="GO:0006508">
    <property type="term" value="P:proteolysis"/>
    <property type="evidence" value="ECO:0007669"/>
    <property type="project" value="UniProtKB-KW"/>
</dbReference>
<dbReference type="InterPro" id="IPR018200">
    <property type="entry name" value="USP_CS"/>
</dbReference>
<comment type="similarity">
    <text evidence="2">Belongs to the peptidase C19 family.</text>
</comment>
<dbReference type="FunFam" id="3.90.70.10:FF:000119">
    <property type="entry name" value="Ubiquitin specific peptidase 36"/>
    <property type="match status" value="1"/>
</dbReference>
<dbReference type="Gene3D" id="3.90.70.10">
    <property type="entry name" value="Cysteine proteinases"/>
    <property type="match status" value="1"/>
</dbReference>
<feature type="non-terminal residue" evidence="9">
    <location>
        <position position="407"/>
    </location>
</feature>
<evidence type="ECO:0000256" key="7">
    <source>
        <dbReference type="ARBA" id="ARBA00022807"/>
    </source>
</evidence>
<dbReference type="InterPro" id="IPR038765">
    <property type="entry name" value="Papain-like_cys_pep_sf"/>
</dbReference>
<evidence type="ECO:0000313" key="10">
    <source>
        <dbReference type="Proteomes" id="UP000521943"/>
    </source>
</evidence>
<reference evidence="9 10" key="1">
    <citation type="submission" date="2020-07" db="EMBL/GenBank/DDBJ databases">
        <title>Comparative genomics of pyrophilous fungi reveals a link between fire events and developmental genes.</title>
        <authorList>
            <consortium name="DOE Joint Genome Institute"/>
            <person name="Steindorff A.S."/>
            <person name="Carver A."/>
            <person name="Calhoun S."/>
            <person name="Stillman K."/>
            <person name="Liu H."/>
            <person name="Lipzen A."/>
            <person name="Pangilinan J."/>
            <person name="Labutti K."/>
            <person name="Bruns T.D."/>
            <person name="Grigoriev I.V."/>
        </authorList>
    </citation>
    <scope>NUCLEOTIDE SEQUENCE [LARGE SCALE GENOMIC DNA]</scope>
    <source>
        <strain evidence="9 10">CBS 144469</strain>
    </source>
</reference>
<dbReference type="AlphaFoldDB" id="A0A8H6H8M8"/>
<keyword evidence="4" id="KW-0645">Protease</keyword>
<organism evidence="9 10">
    <name type="scientific">Ephemerocybe angulata</name>
    <dbReference type="NCBI Taxonomy" id="980116"/>
    <lineage>
        <taxon>Eukaryota</taxon>
        <taxon>Fungi</taxon>
        <taxon>Dikarya</taxon>
        <taxon>Basidiomycota</taxon>
        <taxon>Agaricomycotina</taxon>
        <taxon>Agaricomycetes</taxon>
        <taxon>Agaricomycetidae</taxon>
        <taxon>Agaricales</taxon>
        <taxon>Agaricineae</taxon>
        <taxon>Psathyrellaceae</taxon>
        <taxon>Ephemerocybe</taxon>
    </lineage>
</organism>
<dbReference type="GO" id="GO:0005829">
    <property type="term" value="C:cytosol"/>
    <property type="evidence" value="ECO:0007669"/>
    <property type="project" value="TreeGrafter"/>
</dbReference>
<comment type="catalytic activity">
    <reaction evidence="1">
        <text>Thiol-dependent hydrolysis of ester, thioester, amide, peptide and isopeptide bonds formed by the C-terminal Gly of ubiquitin (a 76-residue protein attached to proteins as an intracellular targeting signal).</text>
        <dbReference type="EC" id="3.4.19.12"/>
    </reaction>
</comment>
<dbReference type="PROSITE" id="PS00972">
    <property type="entry name" value="USP_1"/>
    <property type="match status" value="1"/>
</dbReference>
<evidence type="ECO:0000256" key="1">
    <source>
        <dbReference type="ARBA" id="ARBA00000707"/>
    </source>
</evidence>
<name>A0A8H6H8M8_9AGAR</name>
<proteinExistence type="inferred from homology"/>